<gene>
    <name evidence="1" type="ORF">KME15_27395</name>
</gene>
<dbReference type="InterPro" id="IPR011008">
    <property type="entry name" value="Dimeric_a/b-barrel"/>
</dbReference>
<accession>A0A951UQ76</accession>
<organism evidence="1 2">
    <name type="scientific">Drouetiella hepatica Uher 2000/2452</name>
    <dbReference type="NCBI Taxonomy" id="904376"/>
    <lineage>
        <taxon>Bacteria</taxon>
        <taxon>Bacillati</taxon>
        <taxon>Cyanobacteriota</taxon>
        <taxon>Cyanophyceae</taxon>
        <taxon>Oculatellales</taxon>
        <taxon>Oculatellaceae</taxon>
        <taxon>Drouetiella</taxon>
    </lineage>
</organism>
<dbReference type="Proteomes" id="UP000757435">
    <property type="component" value="Unassembled WGS sequence"/>
</dbReference>
<name>A0A951UQ76_9CYAN</name>
<dbReference type="Gene3D" id="3.30.70.100">
    <property type="match status" value="1"/>
</dbReference>
<dbReference type="SUPFAM" id="SSF54909">
    <property type="entry name" value="Dimeric alpha+beta barrel"/>
    <property type="match status" value="1"/>
</dbReference>
<evidence type="ECO:0000313" key="1">
    <source>
        <dbReference type="EMBL" id="MBW4662392.1"/>
    </source>
</evidence>
<dbReference type="EMBL" id="JAHHHD010000072">
    <property type="protein sequence ID" value="MBW4662392.1"/>
    <property type="molecule type" value="Genomic_DNA"/>
</dbReference>
<proteinExistence type="predicted"/>
<reference evidence="1" key="2">
    <citation type="journal article" date="2022" name="Microbiol. Resour. Announc.">
        <title>Metagenome Sequencing to Explore Phylogenomics of Terrestrial Cyanobacteria.</title>
        <authorList>
            <person name="Ward R.D."/>
            <person name="Stajich J.E."/>
            <person name="Johansen J.R."/>
            <person name="Huntemann M."/>
            <person name="Clum A."/>
            <person name="Foster B."/>
            <person name="Foster B."/>
            <person name="Roux S."/>
            <person name="Palaniappan K."/>
            <person name="Varghese N."/>
            <person name="Mukherjee S."/>
            <person name="Reddy T.B.K."/>
            <person name="Daum C."/>
            <person name="Copeland A."/>
            <person name="Chen I.A."/>
            <person name="Ivanova N.N."/>
            <person name="Kyrpides N.C."/>
            <person name="Shapiro N."/>
            <person name="Eloe-Fadrosh E.A."/>
            <person name="Pietrasiak N."/>
        </authorList>
    </citation>
    <scope>NUCLEOTIDE SEQUENCE</scope>
    <source>
        <strain evidence="1">UHER 2000/2452</strain>
    </source>
</reference>
<protein>
    <submittedName>
        <fullName evidence="1">Uncharacterized protein</fullName>
    </submittedName>
</protein>
<evidence type="ECO:0000313" key="2">
    <source>
        <dbReference type="Proteomes" id="UP000757435"/>
    </source>
</evidence>
<reference evidence="1" key="1">
    <citation type="submission" date="2021-05" db="EMBL/GenBank/DDBJ databases">
        <authorList>
            <person name="Pietrasiak N."/>
            <person name="Ward R."/>
            <person name="Stajich J.E."/>
            <person name="Kurbessoian T."/>
        </authorList>
    </citation>
    <scope>NUCLEOTIDE SEQUENCE</scope>
    <source>
        <strain evidence="1">UHER 2000/2452</strain>
    </source>
</reference>
<sequence>MSSSFSASSTPSSTQVWIVPEPNIVTVIQRFDVPPTQQADFIKQASDQILQYWKASPEFIAVALFKERDRGGVAAYAQWRKPVNSPAPATVPAAWSLASALPMFTLLDSRTYAVAFTDSATPPTQL</sequence>
<dbReference type="AlphaFoldDB" id="A0A951UQ76"/>
<comment type="caution">
    <text evidence="1">The sequence shown here is derived from an EMBL/GenBank/DDBJ whole genome shotgun (WGS) entry which is preliminary data.</text>
</comment>